<dbReference type="EMBL" id="CP003179">
    <property type="protein sequence ID" value="AEW03643.1"/>
    <property type="molecule type" value="Genomic_DNA"/>
</dbReference>
<dbReference type="STRING" id="679936.Sulac_0069"/>
<proteinExistence type="predicted"/>
<reference evidence="4" key="1">
    <citation type="submission" date="2011-12" db="EMBL/GenBank/DDBJ databases">
        <title>The complete genome of chromosome of Sulfobacillus acidophilus DSM 10332.</title>
        <authorList>
            <person name="Lucas S."/>
            <person name="Han J."/>
            <person name="Lapidus A."/>
            <person name="Bruce D."/>
            <person name="Goodwin L."/>
            <person name="Pitluck S."/>
            <person name="Peters L."/>
            <person name="Kyrpides N."/>
            <person name="Mavromatis K."/>
            <person name="Ivanova N."/>
            <person name="Mikhailova N."/>
            <person name="Chertkov O."/>
            <person name="Saunders E."/>
            <person name="Detter J.C."/>
            <person name="Tapia R."/>
            <person name="Han C."/>
            <person name="Land M."/>
            <person name="Hauser L."/>
            <person name="Markowitz V."/>
            <person name="Cheng J.-F."/>
            <person name="Hugenholtz P."/>
            <person name="Woyke T."/>
            <person name="Wu D."/>
            <person name="Pukall R."/>
            <person name="Gehrich-Schroeter G."/>
            <person name="Schneider S."/>
            <person name="Klenk H.-P."/>
            <person name="Eisen J.A."/>
        </authorList>
    </citation>
    <scope>NUCLEOTIDE SEQUENCE [LARGE SCALE GENOMIC DNA]</scope>
    <source>
        <strain evidence="4">ATCC 700253 / DSM 10332 / NAL</strain>
    </source>
</reference>
<feature type="coiled-coil region" evidence="1">
    <location>
        <begin position="208"/>
        <end position="316"/>
    </location>
</feature>
<reference evidence="3 4" key="2">
    <citation type="journal article" date="2012" name="Stand. Genomic Sci.">
        <title>Complete genome sequence of the moderately thermophilic mineral-sulfide-oxidizing firmicute Sulfobacillus acidophilus type strain (NAL(T)).</title>
        <authorList>
            <person name="Anderson I."/>
            <person name="Chertkov O."/>
            <person name="Chen A."/>
            <person name="Saunders E."/>
            <person name="Lapidus A."/>
            <person name="Nolan M."/>
            <person name="Lucas S."/>
            <person name="Hammon N."/>
            <person name="Deshpande S."/>
            <person name="Cheng J.F."/>
            <person name="Han C."/>
            <person name="Tapia R."/>
            <person name="Goodwin L.A."/>
            <person name="Pitluck S."/>
            <person name="Liolios K."/>
            <person name="Pagani I."/>
            <person name="Ivanova N."/>
            <person name="Mikhailova N."/>
            <person name="Pati A."/>
            <person name="Palaniappan K."/>
            <person name="Land M."/>
            <person name="Pan C."/>
            <person name="Rohde M."/>
            <person name="Pukall R."/>
            <person name="Goker M."/>
            <person name="Detter J.C."/>
            <person name="Woyke T."/>
            <person name="Bristow J."/>
            <person name="Eisen J.A."/>
            <person name="Markowitz V."/>
            <person name="Hugenholtz P."/>
            <person name="Kyrpides N.C."/>
            <person name="Klenk H.P."/>
            <person name="Mavromatis K."/>
        </authorList>
    </citation>
    <scope>NUCLEOTIDE SEQUENCE [LARGE SCALE GENOMIC DNA]</scope>
    <source>
        <strain evidence="4">ATCC 700253 / DSM 10332 / NAL</strain>
    </source>
</reference>
<dbReference type="KEGG" id="sap:Sulac_0069"/>
<name>G8TVK4_SULAD</name>
<keyword evidence="1" id="KW-0175">Coiled coil</keyword>
<feature type="region of interest" description="Disordered" evidence="2">
    <location>
        <begin position="163"/>
        <end position="187"/>
    </location>
</feature>
<protein>
    <submittedName>
        <fullName evidence="3">Uncharacterized protein</fullName>
    </submittedName>
</protein>
<evidence type="ECO:0000313" key="3">
    <source>
        <dbReference type="EMBL" id="AEW03643.1"/>
    </source>
</evidence>
<evidence type="ECO:0000313" key="4">
    <source>
        <dbReference type="Proteomes" id="UP000005439"/>
    </source>
</evidence>
<gene>
    <name evidence="3" type="ordered locus">Sulac_0069</name>
</gene>
<evidence type="ECO:0000256" key="2">
    <source>
        <dbReference type="SAM" id="MobiDB-lite"/>
    </source>
</evidence>
<dbReference type="PATRIC" id="fig|679936.5.peg.74"/>
<keyword evidence="4" id="KW-1185">Reference proteome</keyword>
<dbReference type="HOGENOM" id="CLU_711566_0_0_9"/>
<accession>G8TVK4</accession>
<feature type="compositionally biased region" description="Low complexity" evidence="2">
    <location>
        <begin position="163"/>
        <end position="174"/>
    </location>
</feature>
<organism evidence="3 4">
    <name type="scientific">Sulfobacillus acidophilus (strain ATCC 700253 / DSM 10332 / NAL)</name>
    <dbReference type="NCBI Taxonomy" id="679936"/>
    <lineage>
        <taxon>Bacteria</taxon>
        <taxon>Bacillati</taxon>
        <taxon>Bacillota</taxon>
        <taxon>Clostridia</taxon>
        <taxon>Eubacteriales</taxon>
        <taxon>Clostridiales Family XVII. Incertae Sedis</taxon>
        <taxon>Sulfobacillus</taxon>
    </lineage>
</organism>
<dbReference type="Proteomes" id="UP000005439">
    <property type="component" value="Chromosome"/>
</dbReference>
<sequence>MKKNNPEAIQNVAIDFLLSDVDELKKKIGQLSDPDKKWVGRLVAKSLVTDDTVYEAVLRIKSLPKPVLQGFLLEGLHQNRDWLKYLTDRTSITESLRLLLMDAASENIRDEQWWTNWKKITEKMATEKSSGSKTWASDIVRFLQEASSIPVDISDILSLLSSWESPSSKPSTSGKKPKKSQKSERLRADKDAVINAVDKLYRKIIEEQQGWETERNELLDRIARLYRERDDFEKRLSDLTQQLDAAIEAGDELRRQREQLREEIATYIAQGRLLQNELQVITDERDKLKSEIVLWERTAEAQRHQAEQAREETELEFRHRLRKNLVPLAAFVRDRAEQALHTLLPQDVRLLAAQFDQLHQEILKEAKLPQEGRISSELLMPPEENVHE</sequence>
<dbReference type="AlphaFoldDB" id="G8TVK4"/>
<evidence type="ECO:0000256" key="1">
    <source>
        <dbReference type="SAM" id="Coils"/>
    </source>
</evidence>